<dbReference type="InterPro" id="IPR019734">
    <property type="entry name" value="TPR_rpt"/>
</dbReference>
<evidence type="ECO:0000256" key="4">
    <source>
        <dbReference type="PROSITE-ProRule" id="PRU00339"/>
    </source>
</evidence>
<evidence type="ECO:0000256" key="1">
    <source>
        <dbReference type="ARBA" id="ARBA00022942"/>
    </source>
</evidence>
<evidence type="ECO:0000256" key="3">
    <source>
        <dbReference type="ARBA" id="ARBA00093502"/>
    </source>
</evidence>
<dbReference type="Pfam" id="PF10602">
    <property type="entry name" value="RPN7"/>
    <property type="match status" value="1"/>
</dbReference>
<keyword evidence="5" id="KW-0175">Coiled coil</keyword>
<dbReference type="InterPro" id="IPR000717">
    <property type="entry name" value="PCI_dom"/>
</dbReference>
<comment type="function">
    <text evidence="2">Component of the 19S cap proteasome complex which acts as a regulatory subunit of the 26S proteasome, involved in the ATP-dependent degradation of ubiquitinated proteins.</text>
</comment>
<keyword evidence="1" id="KW-0647">Proteasome</keyword>
<evidence type="ECO:0000256" key="2">
    <source>
        <dbReference type="ARBA" id="ARBA00093435"/>
    </source>
</evidence>
<feature type="compositionally biased region" description="Polar residues" evidence="6">
    <location>
        <begin position="1"/>
        <end position="11"/>
    </location>
</feature>
<dbReference type="OrthoDB" id="1452at2759"/>
<dbReference type="PROSITE" id="PS50250">
    <property type="entry name" value="PCI"/>
    <property type="match status" value="1"/>
</dbReference>
<dbReference type="FunFam" id="1.25.40.570:FF:000005">
    <property type="entry name" value="26S proteasome regulatory subunit N7"/>
    <property type="match status" value="1"/>
</dbReference>
<feature type="coiled-coil region" evidence="5">
    <location>
        <begin position="88"/>
        <end position="115"/>
    </location>
</feature>
<protein>
    <recommendedName>
        <fullName evidence="7">PCI domain-containing protein</fullName>
    </recommendedName>
</protein>
<dbReference type="InterPro" id="IPR036390">
    <property type="entry name" value="WH_DNA-bd_sf"/>
</dbReference>
<accession>A0A7G3ZCR2</accession>
<dbReference type="InterPro" id="IPR045135">
    <property type="entry name" value="Rpn7_N"/>
</dbReference>
<dbReference type="PANTHER" id="PTHR14145">
    <property type="entry name" value="26S PROTESOME SUBUNIT 6"/>
    <property type="match status" value="1"/>
</dbReference>
<organism evidence="8 9">
    <name type="scientific">Torulaspora globosa</name>
    <dbReference type="NCBI Taxonomy" id="48254"/>
    <lineage>
        <taxon>Eukaryota</taxon>
        <taxon>Fungi</taxon>
        <taxon>Dikarya</taxon>
        <taxon>Ascomycota</taxon>
        <taxon>Saccharomycotina</taxon>
        <taxon>Saccharomycetes</taxon>
        <taxon>Saccharomycetales</taxon>
        <taxon>Saccharomycetaceae</taxon>
        <taxon>Torulaspora</taxon>
    </lineage>
</organism>
<dbReference type="Pfam" id="PF01399">
    <property type="entry name" value="PCI"/>
    <property type="match status" value="1"/>
</dbReference>
<reference evidence="8 9" key="1">
    <citation type="submission" date="2020-06" db="EMBL/GenBank/DDBJ databases">
        <title>The yeast mating-type switching endonuclease HO is a domesticated member of an unorthodox homing genetic element family.</title>
        <authorList>
            <person name="Coughlan A.Y."/>
            <person name="Lombardi L."/>
            <person name="Braun-Galleani S."/>
            <person name="Martos A.R."/>
            <person name="Galeote V."/>
            <person name="Bigey F."/>
            <person name="Dequin S."/>
            <person name="Byrne K.P."/>
            <person name="Wolfe K.H."/>
        </authorList>
    </citation>
    <scope>NUCLEOTIDE SEQUENCE [LARGE SCALE GENOMIC DNA]</scope>
    <source>
        <strain evidence="8 9">CBS764</strain>
    </source>
</reference>
<dbReference type="GO" id="GO:0008541">
    <property type="term" value="C:proteasome regulatory particle, lid subcomplex"/>
    <property type="evidence" value="ECO:0007669"/>
    <property type="project" value="UniProtKB-ARBA"/>
</dbReference>
<evidence type="ECO:0000259" key="7">
    <source>
        <dbReference type="PROSITE" id="PS50250"/>
    </source>
</evidence>
<dbReference type="AlphaFoldDB" id="A0A7G3ZCR2"/>
<dbReference type="PROSITE" id="PS50005">
    <property type="entry name" value="TPR"/>
    <property type="match status" value="1"/>
</dbReference>
<dbReference type="EMBL" id="CP059247">
    <property type="protein sequence ID" value="QLL31298.1"/>
    <property type="molecule type" value="Genomic_DNA"/>
</dbReference>
<gene>
    <name evidence="8" type="ORF">HG536_0B01610</name>
</gene>
<dbReference type="Gene3D" id="1.25.40.570">
    <property type="match status" value="1"/>
</dbReference>
<evidence type="ECO:0000256" key="5">
    <source>
        <dbReference type="SAM" id="Coils"/>
    </source>
</evidence>
<comment type="subunit">
    <text evidence="3">The 26S proteasome is composed of a core protease, known as the 20S proteasome, capped at one or both ends by the 19S regulatory complex (RC). The RC is composed of at least 18 different subunits in two subcomplexes, the base and the lid, which form the portions proximal and distal to the 20S proteolytic core, respectively. Component of the lid subcomplex of the 19S RC.</text>
</comment>
<dbReference type="Pfam" id="PF21154">
    <property type="entry name" value="RPN7_PSMD6_C"/>
    <property type="match status" value="1"/>
</dbReference>
<dbReference type="PANTHER" id="PTHR14145:SF1">
    <property type="entry name" value="26S PROTEASOME NON-ATPASE REGULATORY SUBUNIT 6"/>
    <property type="match status" value="1"/>
</dbReference>
<dbReference type="KEGG" id="tgb:HG536_0B01610"/>
<feature type="domain" description="PCI" evidence="7">
    <location>
        <begin position="215"/>
        <end position="387"/>
    </location>
</feature>
<dbReference type="GeneID" id="59324417"/>
<evidence type="ECO:0000313" key="8">
    <source>
        <dbReference type="EMBL" id="QLL31298.1"/>
    </source>
</evidence>
<keyword evidence="9" id="KW-1185">Reference proteome</keyword>
<dbReference type="SUPFAM" id="SSF46785">
    <property type="entry name" value="Winged helix' DNA-binding domain"/>
    <property type="match status" value="1"/>
</dbReference>
<dbReference type="SMART" id="SM00088">
    <property type="entry name" value="PINT"/>
    <property type="match status" value="1"/>
</dbReference>
<feature type="region of interest" description="Disordered" evidence="6">
    <location>
        <begin position="1"/>
        <end position="21"/>
    </location>
</feature>
<dbReference type="InterPro" id="IPR011990">
    <property type="entry name" value="TPR-like_helical_dom_sf"/>
</dbReference>
<sequence length="422" mass="47835">MSKDTSNQVSNDSDENGEETRFVDPAVHRVPNYEVSEKAFILTQPKVNADKQSLIESILELVKKEEMAPYYKYLCDEYLPSGTLKFDEALYQELLKKNEEKVASLKNKLTEVEENDEGELEKAQCWIELGEYYTQIGDRANALDTLEKALGKAISTGAKIDVMFTITRIGFFFNDQFFVKEKLEQINVMIEKGGDWERRNRFKTYKGIHCLAVRNFKEAAKLLVDSLATFTSVELASYESIATYASVAGLFTLERTELKSKVIDSSELLSLLNTTSALQSISSLTISLYTSDYSSFFPFLLETYENVLLPCKYLNAHSDFFVREMRRKVYAQLLDSYKTLSLRSMAGAFGVSVEFLDNDLGKFIPNKQLNCVIDRVNGIVETNRPDNKNAQYHLLIKQGDGLLTKLQKYGAAVKLTGSERVA</sequence>
<dbReference type="Proteomes" id="UP000515788">
    <property type="component" value="Chromosome 2"/>
</dbReference>
<proteinExistence type="predicted"/>
<dbReference type="SUPFAM" id="SSF48452">
    <property type="entry name" value="TPR-like"/>
    <property type="match status" value="1"/>
</dbReference>
<dbReference type="InterPro" id="IPR049549">
    <property type="entry name" value="RPN7_PSMD6_C"/>
</dbReference>
<feature type="repeat" description="TPR" evidence="4">
    <location>
        <begin position="123"/>
        <end position="156"/>
    </location>
</feature>
<evidence type="ECO:0000313" key="9">
    <source>
        <dbReference type="Proteomes" id="UP000515788"/>
    </source>
</evidence>
<dbReference type="RefSeq" id="XP_037137973.1">
    <property type="nucleotide sequence ID" value="XM_037282078.1"/>
</dbReference>
<keyword evidence="4" id="KW-0802">TPR repeat</keyword>
<name>A0A7G3ZCR2_9SACH</name>
<dbReference type="InterPro" id="IPR019585">
    <property type="entry name" value="Rpn7/CSN1"/>
</dbReference>
<dbReference type="GO" id="GO:0043161">
    <property type="term" value="P:proteasome-mediated ubiquitin-dependent protein catabolic process"/>
    <property type="evidence" value="ECO:0007669"/>
    <property type="project" value="TreeGrafter"/>
</dbReference>
<evidence type="ECO:0000256" key="6">
    <source>
        <dbReference type="SAM" id="MobiDB-lite"/>
    </source>
</evidence>